<dbReference type="Pfam" id="PF05988">
    <property type="entry name" value="DUF899"/>
    <property type="match status" value="1"/>
</dbReference>
<dbReference type="AlphaFoldDB" id="A0A2P8HD35"/>
<accession>A0A2P8HD35</accession>
<dbReference type="RefSeq" id="WP_106620434.1">
    <property type="nucleotide sequence ID" value="NZ_PYAX01000029.1"/>
</dbReference>
<evidence type="ECO:0000256" key="1">
    <source>
        <dbReference type="SAM" id="Coils"/>
    </source>
</evidence>
<evidence type="ECO:0000313" key="2">
    <source>
        <dbReference type="EMBL" id="PSL44118.1"/>
    </source>
</evidence>
<keyword evidence="3" id="KW-1185">Reference proteome</keyword>
<dbReference type="Proteomes" id="UP000241118">
    <property type="component" value="Unassembled WGS sequence"/>
</dbReference>
<evidence type="ECO:0000313" key="3">
    <source>
        <dbReference type="Proteomes" id="UP000241118"/>
    </source>
</evidence>
<feature type="coiled-coil region" evidence="1">
    <location>
        <begin position="21"/>
        <end position="48"/>
    </location>
</feature>
<comment type="caution">
    <text evidence="2">The sequence shown here is derived from an EMBL/GenBank/DDBJ whole genome shotgun (WGS) entry which is preliminary data.</text>
</comment>
<gene>
    <name evidence="2" type="ORF">B0I31_12930</name>
</gene>
<keyword evidence="1" id="KW-0175">Coiled coil</keyword>
<sequence length="240" mass="26446">MSGTRDQPVLPIWPTGASPEYQAARMELARAERALRDQVEAVAAARRAMPPGPVLRDYDLAEDGPEGPVRTPLRELFDGHDTVFVYHLMFHPDHDAACPMCSMWVDGLRGVATHLAQHTAFVVIAKAPLDKLRAWADRRGWSGLRLLSSYGTTFNADLNAERPNGEQRPMVSVLRDEGGLVRHLYSLPANHFDGTERGIDLLNPVWNVLDLLPAGRGDWYASNDYIPAHAGDRMAGSSSA</sequence>
<organism evidence="2 3">
    <name type="scientific">Saccharothrix carnea</name>
    <dbReference type="NCBI Taxonomy" id="1280637"/>
    <lineage>
        <taxon>Bacteria</taxon>
        <taxon>Bacillati</taxon>
        <taxon>Actinomycetota</taxon>
        <taxon>Actinomycetes</taxon>
        <taxon>Pseudonocardiales</taxon>
        <taxon>Pseudonocardiaceae</taxon>
        <taxon>Saccharothrix</taxon>
    </lineage>
</organism>
<dbReference type="InterPro" id="IPR036249">
    <property type="entry name" value="Thioredoxin-like_sf"/>
</dbReference>
<dbReference type="InterPro" id="IPR010296">
    <property type="entry name" value="DUF899_thioredox"/>
</dbReference>
<dbReference type="OrthoDB" id="4721017at2"/>
<protein>
    <submittedName>
        <fullName evidence="2">Putative dithiol-disulfide oxidoreductase (DUF899 family)</fullName>
    </submittedName>
</protein>
<reference evidence="2 3" key="1">
    <citation type="submission" date="2018-03" db="EMBL/GenBank/DDBJ databases">
        <title>Genomic Encyclopedia of Type Strains, Phase III (KMG-III): the genomes of soil and plant-associated and newly described type strains.</title>
        <authorList>
            <person name="Whitman W."/>
        </authorList>
    </citation>
    <scope>NUCLEOTIDE SEQUENCE [LARGE SCALE GENOMIC DNA]</scope>
    <source>
        <strain evidence="2 3">CGMCC 4.7097</strain>
    </source>
</reference>
<dbReference type="SUPFAM" id="SSF52833">
    <property type="entry name" value="Thioredoxin-like"/>
    <property type="match status" value="1"/>
</dbReference>
<dbReference type="EMBL" id="PYAX01000029">
    <property type="protein sequence ID" value="PSL44118.1"/>
    <property type="molecule type" value="Genomic_DNA"/>
</dbReference>
<proteinExistence type="predicted"/>
<name>A0A2P8HD35_SACCR</name>